<reference evidence="3" key="3">
    <citation type="submission" date="2025-09" db="UniProtKB">
        <authorList>
            <consortium name="Ensembl"/>
        </authorList>
    </citation>
    <scope>IDENTIFICATION</scope>
</reference>
<evidence type="ECO:0000313" key="3">
    <source>
        <dbReference type="Ensembl" id="ENSATEP00000066111.1"/>
    </source>
</evidence>
<dbReference type="PANTHER" id="PTHR33862:SF3">
    <property type="entry name" value="OROFACIAL CLEFT 1 CANDIDATE GENE 1 PROTEIN"/>
    <property type="match status" value="1"/>
</dbReference>
<dbReference type="Proteomes" id="UP000265040">
    <property type="component" value="Chromosome 2"/>
</dbReference>
<reference evidence="3" key="2">
    <citation type="submission" date="2025-08" db="UniProtKB">
        <authorList>
            <consortium name="Ensembl"/>
        </authorList>
    </citation>
    <scope>IDENTIFICATION</scope>
</reference>
<name>A0A7N6FJI6_ANATE</name>
<feature type="transmembrane region" description="Helical" evidence="2">
    <location>
        <begin position="363"/>
        <end position="385"/>
    </location>
</feature>
<evidence type="ECO:0000256" key="1">
    <source>
        <dbReference type="SAM" id="MobiDB-lite"/>
    </source>
</evidence>
<feature type="compositionally biased region" description="Polar residues" evidence="1">
    <location>
        <begin position="169"/>
        <end position="183"/>
    </location>
</feature>
<proteinExistence type="predicted"/>
<keyword evidence="2" id="KW-1133">Transmembrane helix</keyword>
<evidence type="ECO:0000256" key="2">
    <source>
        <dbReference type="SAM" id="Phobius"/>
    </source>
</evidence>
<dbReference type="InterPro" id="IPR031390">
    <property type="entry name" value="OFCC1"/>
</dbReference>
<keyword evidence="2" id="KW-0812">Transmembrane</keyword>
<keyword evidence="2" id="KW-0472">Membrane</keyword>
<keyword evidence="4" id="KW-1185">Reference proteome</keyword>
<dbReference type="Ensembl" id="ENSATET00000047043.1">
    <property type="protein sequence ID" value="ENSATEP00000066111.1"/>
    <property type="gene ID" value="ENSATEG00000016812.2"/>
</dbReference>
<dbReference type="AlphaFoldDB" id="A0A7N6FJI6"/>
<dbReference type="GeneTree" id="ENSGT00940000163681"/>
<reference evidence="3" key="1">
    <citation type="submission" date="2021-04" db="EMBL/GenBank/DDBJ databases">
        <authorList>
            <consortium name="Wellcome Sanger Institute Data Sharing"/>
        </authorList>
    </citation>
    <scope>NUCLEOTIDE SEQUENCE [LARGE SCALE GENOMIC DNA]</scope>
</reference>
<feature type="region of interest" description="Disordered" evidence="1">
    <location>
        <begin position="503"/>
        <end position="525"/>
    </location>
</feature>
<feature type="transmembrane region" description="Helical" evidence="2">
    <location>
        <begin position="320"/>
        <end position="342"/>
    </location>
</feature>
<organism evidence="3 4">
    <name type="scientific">Anabas testudineus</name>
    <name type="common">Climbing perch</name>
    <name type="synonym">Anthias testudineus</name>
    <dbReference type="NCBI Taxonomy" id="64144"/>
    <lineage>
        <taxon>Eukaryota</taxon>
        <taxon>Metazoa</taxon>
        <taxon>Chordata</taxon>
        <taxon>Craniata</taxon>
        <taxon>Vertebrata</taxon>
        <taxon>Euteleostomi</taxon>
        <taxon>Actinopterygii</taxon>
        <taxon>Neopterygii</taxon>
        <taxon>Teleostei</taxon>
        <taxon>Neoteleostei</taxon>
        <taxon>Acanthomorphata</taxon>
        <taxon>Anabantaria</taxon>
        <taxon>Anabantiformes</taxon>
        <taxon>Anabantoidei</taxon>
        <taxon>Anabantidae</taxon>
        <taxon>Anabas</taxon>
    </lineage>
</organism>
<evidence type="ECO:0000313" key="4">
    <source>
        <dbReference type="Proteomes" id="UP000265040"/>
    </source>
</evidence>
<dbReference type="Pfam" id="PF15680">
    <property type="entry name" value="OFCC1"/>
    <property type="match status" value="1"/>
</dbReference>
<protein>
    <submittedName>
        <fullName evidence="3">Uncharacterized protein</fullName>
    </submittedName>
</protein>
<feature type="region of interest" description="Disordered" evidence="1">
    <location>
        <begin position="137"/>
        <end position="197"/>
    </location>
</feature>
<sequence>IHLTISLQKLQQKALQQPKQKKSKSAEFLMGEGERDAVLGIENPAFDGGGSAELSVPPVWLGREIRGDRPDSTLAAHPKKMELQAPAKERAILNADENKLYQRMTALLDEDDTFINIPGRYPNIWVNWKQLGGKNSPSGAISGNTGEKSEPCKGTAEGGIHYKKKPIKKTNSCGPSMSGSSAPPRQADKHKMQPSMENLSTEEMEEYTFSLKSALTGPGSRLSRLSDRARLALRMLPSELGLPLPRKLQQPHTYWRGSVRQLGLIMLLLALMWFVRLYLHYCSQWLYLQAIAVPVNKFQFHAHTVDLIYQSSLLHTREELAMVVVGPMTLNAVTFLLVLIRWGCQQIFGSLPSFTSKFIMAQGVWTVLDPLAVFAVDALLGRLAYSPDMPVGDAAKLYWHFFRVDQSGAAGVIITIFLYAVLFLLSITVLSIYLLRLHNDGRMLDVFQRLTAKEGMYFVPEDLELSNQELSYIVKKAEQWRGFNGERRKVAVYDYIWTSEDPLPGSVAPNDDPPREDVPPPQGETSTHVAVYTLYLSGLKQRYRHFLRQQDGAIVEVRYPHIVYYVATKTFPQYISVYALLISCFTHMFPLRSDALSSKALQDRQFRNRLVHRLFPN</sequence>
<feature type="transmembrane region" description="Helical" evidence="2">
    <location>
        <begin position="262"/>
        <end position="279"/>
    </location>
</feature>
<feature type="transmembrane region" description="Helical" evidence="2">
    <location>
        <begin position="409"/>
        <end position="435"/>
    </location>
</feature>
<feature type="compositionally biased region" description="Polar residues" evidence="1">
    <location>
        <begin position="137"/>
        <end position="146"/>
    </location>
</feature>
<dbReference type="PANTHER" id="PTHR33862">
    <property type="entry name" value="OROFACIAL CLEFT 1 CANDIDATE GENE 1 PROTEIN"/>
    <property type="match status" value="1"/>
</dbReference>
<accession>A0A7N6FJI6</accession>